<protein>
    <submittedName>
        <fullName evidence="8">Vacuolar protein sorting-associated protein</fullName>
    </submittedName>
</protein>
<comment type="caution">
    <text evidence="8">The sequence shown here is derived from an EMBL/GenBank/DDBJ whole genome shotgun (WGS) entry which is preliminary data.</text>
</comment>
<proteinExistence type="inferred from homology"/>
<feature type="domain" description="Intermembrane lipid transfer protein VPS13-like C-terminal" evidence="7">
    <location>
        <begin position="3319"/>
        <end position="3388"/>
    </location>
</feature>
<dbReference type="EMBL" id="JAUIZM010000002">
    <property type="protein sequence ID" value="KAK1396810.1"/>
    <property type="molecule type" value="Genomic_DNA"/>
</dbReference>
<feature type="domain" description="Vacuolar protein sorting-associated protein 13 VPS13 adaptor binding" evidence="6">
    <location>
        <begin position="2462"/>
        <end position="2732"/>
    </location>
</feature>
<dbReference type="PANTHER" id="PTHR16166">
    <property type="entry name" value="VACUOLAR PROTEIN SORTING-ASSOCIATED PROTEIN VPS13"/>
    <property type="match status" value="1"/>
</dbReference>
<dbReference type="Pfam" id="PF25036">
    <property type="entry name" value="VPS13_VAB"/>
    <property type="match status" value="2"/>
</dbReference>
<comment type="similarity">
    <text evidence="1">Belongs to the VPS13 family.</text>
</comment>
<evidence type="ECO:0000259" key="6">
    <source>
        <dbReference type="Pfam" id="PF25036"/>
    </source>
</evidence>
<keyword evidence="9" id="KW-1185">Reference proteome</keyword>
<dbReference type="InterPro" id="IPR009543">
    <property type="entry name" value="VPS13_VAB"/>
</dbReference>
<dbReference type="GO" id="GO:0006623">
    <property type="term" value="P:protein targeting to vacuole"/>
    <property type="evidence" value="ECO:0007669"/>
    <property type="project" value="TreeGrafter"/>
</dbReference>
<dbReference type="InterPro" id="IPR026854">
    <property type="entry name" value="VPS13_N"/>
</dbReference>
<evidence type="ECO:0000256" key="3">
    <source>
        <dbReference type="ARBA" id="ARBA00023055"/>
    </source>
</evidence>
<keyword evidence="2" id="KW-0813">Transport</keyword>
<reference evidence="8" key="1">
    <citation type="submission" date="2023-02" db="EMBL/GenBank/DDBJ databases">
        <title>Genome of toxic invasive species Heracleum sosnowskyi carries increased number of genes despite the absence of recent whole-genome duplications.</title>
        <authorList>
            <person name="Schelkunov M."/>
            <person name="Shtratnikova V."/>
            <person name="Makarenko M."/>
            <person name="Klepikova A."/>
            <person name="Omelchenko D."/>
            <person name="Novikova G."/>
            <person name="Obukhova E."/>
            <person name="Bogdanov V."/>
            <person name="Penin A."/>
            <person name="Logacheva M."/>
        </authorList>
    </citation>
    <scope>NUCLEOTIDE SEQUENCE</scope>
    <source>
        <strain evidence="8">Hsosn_3</strain>
        <tissue evidence="8">Leaf</tissue>
    </source>
</reference>
<sequence>MFEGLVRQLIVGYLGRYIKDIHKEQLKITLWNEEVKLENVELILEAFDYLQLPCALKEGRVGRLSIKIPWKKLGWDPIIISLEDVLVCACQRNDEEWSRDAVERREFAGKKAKLAAAELSKLSRRFSDDQAGNSFISFITAKILDGIQVSIRNVHVLYRDMLTDGARAEFGLKFSSLTLMKQNPAGVSSGKARGNQVTKLVEVQSFEIYCRTFQGTLDGISIGSDGTEFVDSRKYLHDGHINVLAPVDVSMSLLVNRPGKLESDAPQYSIDFNLTGLVISLDEMQLQEILNLYDYLSTCCLRERYGQYRPWASPLSKKPKGWQISWWQYAQQSVLSDVCKRLRKTSWKYLGERLSRRHKYVKLYKTKLECLRQELLLDDDVLWELEQIEKEADIDEILDYRSVAECEIEEYLEESPPSFGANEPNAADFAADNSVEDEQSSSKPRGWLNWLSRGMLGAGGTDDSSQFSGVVSDEVIKDIYEATKFYSVPSLSGETTSDEIYLSSMKFNLHQITATLRSMKPNRAIADLLFEGVSIECKMWEKSAVINSTIKSAQIVNPSSKQVILLIRRDIPAKNLPEVMQSSVNIQVDLSPLNHDNELSVKVMLQSLEVTFDSDFVLNVMELYRILQSFTFQQERVLLSLNGIDDDKVRLLSKAEYILSSRKRVMWDVQIFNNRISVLWENANADPYKMVLQSQALSCRSIHDIGSVSSDVDRQSRLLGFQLSDLYDWFEIKLDDFEINVLLPFKPHMLSVLDKLGASLTVSSCILPDESILKSSEVSVTISSLLAHFSLSRYGAILELISNFSTQKTAAVPEMLETATSSEKQFNRARTSKISCFSVVANLGSASLLVDLENGSEHSCILKLSLQELNVRLSIARLSEWWIGSKALRVIICPIKNEEEIRTLCSAEATVSNSCAQAHETDAEVSNEHVIVHKEGTRGEECFLIHYQASRNLDLNRYRYSIWLNDADLHIYPYIIGQLVEFSDKLAKCGISHVTVARAAVESSSITGSGFEFQRFGFSNYYDRSASEWECIPVDQFPFVTIKNDGPLLNLESSYVVADWRDLHKVRDRKIKSPSFSGKKGSEQINAPPVDFISDAVVLPTSLPINRADVFAVELNLINVRLHFHDSASVIGTVTVPTSKSSINIYDVYFDVLISCEGLTLSSSWCTQLHSGIMWGPSLPDLSSILNVRVRKEKNRSLGSSIESSFSVQHVSCILPPEYLAILLGYFSLTDWKPNAKQQSVNETSELANNEVKINLKFEVLDSSLFVPAENDDCHLLKLNIQQLLCTFIENCSSENILKDIPVECLVPVHKVNGKNNCLNIFAHDLSLQLLFLKDDASDFLVFNKSTGQTIATLISQLNVDVWIRLPCKSPSSGSSPLCIMARICNIQLMVEGIRVLAGYEALLDIINQFSTVDAESQGFTSDVQQFLLFKRSTKEKKGVLAESSSVVLTEIKCSFNSVSVKLYSSKCALAAPILVFEAKTQLLCYASLKIDEPHYLDILFSTISLISLINSVRLVECCSSSVVSELNTLTATLAEIEAHVSLPPLDIWFYSFDWSEFIDLCSSYFKLGPEIPVTKVSVRNLIDDLDQAENEVFDVSNPHSDSLSNKFASQTMKPRTSFLHLKSENITITARIPVRVSGEVFGEFSELQVHKNSCDICEAHQYGFIVVALESKSNELVFDGKTAKVKCNVEKTNGTVELCKEISERVWRFFQIFQVNLEADISKQVDLMQIKGEVRCDSIDIWISHHICYIFRRIMLESSSQGSSPLAFGRTDLNVNLRKLSLLLIDGKQCSNGPLVEVLLRNSLLFAVSNENNIQTSISGDLQVNYNNIHKVLWEPFVEPWKFNLSLNRRNQDSVLFDTALMADISLSSTSELNLNITESFVEVVFRAIDMIADAWGLPGLTGHSESPSFFKNQTRESIYGGRYAPYRVQNLTSLPLAFHVIEGPLSTSDLDVSALEDEIVVQPGSSIPIYIDETPEEQLFRHRPAHSSERLSDKQFMYTAHRYVVIRLEGTSIPSAPISMDLVGLSCFHVDFSKSTKSLKGDTPDGLKTNFIGKIKTEVDSGYVVPVVVDVSVQRYTKLIRLYSTVVLLNATSTPFEVRFDIPFGVSPKMLDPIYPGQEFPLPLHLAEAGRMRWRPVGNSYLWSEAYYISNIVGHESNVGVLRSVVCYPSHPSSDPFRFCLSVHDMCLPASGRLRGGASEYSVNTVKQSFESCHQVLPMMDESKKCFLHLVTISSPLVVSNFLPVSITLEIESGGVTRSAILTEVETSFFHIDSSHDLAMVFTIQGYGPSVLKFPRAEKFGAVAKFSGTKFSSSETISFNSDSLFEANLYVSIEMIMDAASGAREIYISVPFLLYNCTAFPLVVSNCVGDMRGCGCTLPSCYDLEEDLFPSRKDGLSLLCSDQDFQVTLHNTNMRNSFLNNRIISTRKLLEPHSTTLCGASYKEISLEESKARNSTNLSGFSSQSNSKFPDSVEFGHKRVSGCMYSPDFKTSSSDIKVQVSRGQPKGQKDSSQNYSWSGPFSLAPSTGSIRVPVPHQSPNAGYMIAVTSTVVTGPISGRTRMITFQPRYVISNACSRNLYYKQKGTDSISYLQIGQHSQIRWSDYTLRDLLVSLRFDEPSWQWSGCFLPEHLGDTQLKMRNYVSGALNMIRVEVQNADVLIGDEKISGSSNGNSGTNLILISDDDTGYMPYRVDNFSKERLRIYQQKCEIFETIVHTYTSCPYAWDEPCLPHRLIVEVPGERVLGSYALDEVQEFSPVYLCATSEKPERTLLVYVQAEGAVKVLNIVDSSCHILNDLKGPRVTSSNVKGKQDHKQEASAHYKEKLSFFIPFIGISVMNSYPQELLYVSARNMTIDLARSVDQETFSIQLSSLQIDNQLHSTPYPVILSFEHEIRNNLVSQMRRKDDNTKLNSDSEIEIADSSCDPVFTLAAAKWRNTDTSLVSFEYISLKVADFHLELELEVIQSVSDFFKTISSRFNGDVLPDGVSMLSLTSEFGLVEIASTYTQGHEGVKNADQISASNIPIVTGSHKSSSLLPSVVPIGAPWQQIYLLARTQKKIYVELLDLAPINLTLSFSSSPWMLMNGVLTSGESVIHRGLMALADIEGAQIHLNQLLIAHQLASWESIQVILTRHYKGQFLHEIYKVFGSAGVIGNPMGFARSVGQGIRDFLSVPAKSLVKNPAGLFTGMAQGTTSLLSNTVYAISDATTQFSRAAHKGIVAFTFDDQSAGRMEKQQFGISSHSKGVINEILEGLTGLLQSPIRGAEKHGLPGILSGIALGVTGLVARPAASILEVTGKTALSIRNRSKLYHMGSHRLRVRLPRPLSRESPLSPYSWEDAVGTSVLSDFDSGLKLKDEILVLCRRLKQGGKFVIITERLVLLVSCSSLVDLGKPRFRGIPADPEWVTEAEIGMDSVIHADADNEVVHIVGSSSDTLSRQKQYQLNRNDRKRWNNSTTPVPLYQTNLEFICVEEAENFLQVLLATVRKGKEHGWGYVNLLHQSNLK</sequence>
<name>A0AAD8N069_9APIA</name>
<dbReference type="InterPro" id="IPR026847">
    <property type="entry name" value="VPS13"/>
</dbReference>
<evidence type="ECO:0000256" key="2">
    <source>
        <dbReference type="ARBA" id="ARBA00022448"/>
    </source>
</evidence>
<reference evidence="8" key="2">
    <citation type="submission" date="2023-05" db="EMBL/GenBank/DDBJ databases">
        <authorList>
            <person name="Schelkunov M.I."/>
        </authorList>
    </citation>
    <scope>NUCLEOTIDE SEQUENCE</scope>
    <source>
        <strain evidence="8">Hsosn_3</strain>
        <tissue evidence="8">Leaf</tissue>
    </source>
</reference>
<keyword evidence="3" id="KW-0445">Lipid transport</keyword>
<organism evidence="8 9">
    <name type="scientific">Heracleum sosnowskyi</name>
    <dbReference type="NCBI Taxonomy" id="360622"/>
    <lineage>
        <taxon>Eukaryota</taxon>
        <taxon>Viridiplantae</taxon>
        <taxon>Streptophyta</taxon>
        <taxon>Embryophyta</taxon>
        <taxon>Tracheophyta</taxon>
        <taxon>Spermatophyta</taxon>
        <taxon>Magnoliopsida</taxon>
        <taxon>eudicotyledons</taxon>
        <taxon>Gunneridae</taxon>
        <taxon>Pentapetalae</taxon>
        <taxon>asterids</taxon>
        <taxon>campanulids</taxon>
        <taxon>Apiales</taxon>
        <taxon>Apiaceae</taxon>
        <taxon>Apioideae</taxon>
        <taxon>apioid superclade</taxon>
        <taxon>Tordylieae</taxon>
        <taxon>Tordyliinae</taxon>
        <taxon>Heracleum</taxon>
    </lineage>
</organism>
<feature type="domain" description="Vacuolar protein sorting-associated protein 13 VPS13 adaptor binding" evidence="6">
    <location>
        <begin position="2069"/>
        <end position="2367"/>
    </location>
</feature>
<dbReference type="Proteomes" id="UP001237642">
    <property type="component" value="Unassembled WGS sequence"/>
</dbReference>
<feature type="domain" description="Chorein N-terminal" evidence="5">
    <location>
        <begin position="1"/>
        <end position="675"/>
    </location>
</feature>
<dbReference type="Pfam" id="PF12624">
    <property type="entry name" value="VPS13_N"/>
    <property type="match status" value="1"/>
</dbReference>
<evidence type="ECO:0000259" key="7">
    <source>
        <dbReference type="Pfam" id="PF25037"/>
    </source>
</evidence>
<gene>
    <name evidence="8" type="ORF">POM88_006673</name>
</gene>
<evidence type="ECO:0000313" key="8">
    <source>
        <dbReference type="EMBL" id="KAK1396810.1"/>
    </source>
</evidence>
<feature type="region of interest" description="Disordered" evidence="4">
    <location>
        <begin position="2496"/>
        <end position="2518"/>
    </location>
</feature>
<evidence type="ECO:0000256" key="1">
    <source>
        <dbReference type="ARBA" id="ARBA00006545"/>
    </source>
</evidence>
<dbReference type="PANTHER" id="PTHR16166:SF143">
    <property type="entry name" value="PROTEIN SORTING-ASSOCIATED PROTEIN, PUTATIVE (DUF1162)-RELATED"/>
    <property type="match status" value="1"/>
</dbReference>
<evidence type="ECO:0000256" key="4">
    <source>
        <dbReference type="SAM" id="MobiDB-lite"/>
    </source>
</evidence>
<dbReference type="GO" id="GO:0045053">
    <property type="term" value="P:protein retention in Golgi apparatus"/>
    <property type="evidence" value="ECO:0007669"/>
    <property type="project" value="TreeGrafter"/>
</dbReference>
<evidence type="ECO:0000313" key="9">
    <source>
        <dbReference type="Proteomes" id="UP001237642"/>
    </source>
</evidence>
<evidence type="ECO:0000259" key="5">
    <source>
        <dbReference type="Pfam" id="PF12624"/>
    </source>
</evidence>
<dbReference type="Pfam" id="PF25037">
    <property type="entry name" value="VPS13_C"/>
    <property type="match status" value="1"/>
</dbReference>
<dbReference type="InterPro" id="IPR056748">
    <property type="entry name" value="VPS13-like_C"/>
</dbReference>
<dbReference type="GO" id="GO:0006869">
    <property type="term" value="P:lipid transport"/>
    <property type="evidence" value="ECO:0007669"/>
    <property type="project" value="UniProtKB-KW"/>
</dbReference>
<accession>A0AAD8N069</accession>